<feature type="transmembrane region" description="Helical" evidence="4">
    <location>
        <begin position="99"/>
        <end position="119"/>
    </location>
</feature>
<keyword evidence="6" id="KW-1185">Reference proteome</keyword>
<keyword evidence="4" id="KW-1133">Transmembrane helix</keyword>
<evidence type="ECO:0000256" key="1">
    <source>
        <dbReference type="ARBA" id="ARBA00004613"/>
    </source>
</evidence>
<dbReference type="PANTHER" id="PTHR48098:SF1">
    <property type="entry name" value="DIACYLGLYCEROL ACYLTRANSFERASE_MYCOLYLTRANSFERASE AG85A"/>
    <property type="match status" value="1"/>
</dbReference>
<dbReference type="InterPro" id="IPR000801">
    <property type="entry name" value="Esterase-like"/>
</dbReference>
<accession>A0A7I7XI35</accession>
<name>A0A7I7XI35_9MYCO</name>
<dbReference type="EMBL" id="AP022610">
    <property type="protein sequence ID" value="BBZ28803.1"/>
    <property type="molecule type" value="Genomic_DNA"/>
</dbReference>
<evidence type="ECO:0008006" key="7">
    <source>
        <dbReference type="Google" id="ProtNLM"/>
    </source>
</evidence>
<feature type="region of interest" description="Disordered" evidence="3">
    <location>
        <begin position="1"/>
        <end position="24"/>
    </location>
</feature>
<feature type="transmembrane region" description="Helical" evidence="4">
    <location>
        <begin position="66"/>
        <end position="87"/>
    </location>
</feature>
<dbReference type="InterPro" id="IPR029058">
    <property type="entry name" value="AB_hydrolase_fold"/>
</dbReference>
<evidence type="ECO:0000256" key="4">
    <source>
        <dbReference type="SAM" id="Phobius"/>
    </source>
</evidence>
<dbReference type="Gene3D" id="3.40.50.1820">
    <property type="entry name" value="alpha/beta hydrolase"/>
    <property type="match status" value="1"/>
</dbReference>
<reference evidence="5 6" key="1">
    <citation type="journal article" date="2019" name="Emerg. Microbes Infect.">
        <title>Comprehensive subspecies identification of 175 nontuberculous mycobacteria species based on 7547 genomic profiles.</title>
        <authorList>
            <person name="Matsumoto Y."/>
            <person name="Kinjo T."/>
            <person name="Motooka D."/>
            <person name="Nabeya D."/>
            <person name="Jung N."/>
            <person name="Uechi K."/>
            <person name="Horii T."/>
            <person name="Iida T."/>
            <person name="Fujita J."/>
            <person name="Nakamura S."/>
        </authorList>
    </citation>
    <scope>NUCLEOTIDE SEQUENCE [LARGE SCALE GENOMIC DNA]</scope>
    <source>
        <strain evidence="5 6">JCM 13574</strain>
    </source>
</reference>
<dbReference type="SUPFAM" id="SSF53474">
    <property type="entry name" value="alpha/beta-Hydrolases"/>
    <property type="match status" value="1"/>
</dbReference>
<dbReference type="RefSeq" id="WP_372511084.1">
    <property type="nucleotide sequence ID" value="NZ_AP022610.1"/>
</dbReference>
<organism evidence="5 6">
    <name type="scientific">Mycolicibacterium madagascariense</name>
    <dbReference type="NCBI Taxonomy" id="212765"/>
    <lineage>
        <taxon>Bacteria</taxon>
        <taxon>Bacillati</taxon>
        <taxon>Actinomycetota</taxon>
        <taxon>Actinomycetes</taxon>
        <taxon>Mycobacteriales</taxon>
        <taxon>Mycobacteriaceae</taxon>
        <taxon>Mycolicibacterium</taxon>
    </lineage>
</organism>
<dbReference type="Proteomes" id="UP000466517">
    <property type="component" value="Chromosome"/>
</dbReference>
<feature type="transmembrane region" description="Helical" evidence="4">
    <location>
        <begin position="40"/>
        <end position="59"/>
    </location>
</feature>
<dbReference type="GO" id="GO:0005576">
    <property type="term" value="C:extracellular region"/>
    <property type="evidence" value="ECO:0007669"/>
    <property type="project" value="UniProtKB-SubCell"/>
</dbReference>
<dbReference type="Pfam" id="PF00756">
    <property type="entry name" value="Esterase"/>
    <property type="match status" value="1"/>
</dbReference>
<dbReference type="PANTHER" id="PTHR48098">
    <property type="entry name" value="ENTEROCHELIN ESTERASE-RELATED"/>
    <property type="match status" value="1"/>
</dbReference>
<gene>
    <name evidence="5" type="ORF">MMAD_30980</name>
</gene>
<evidence type="ECO:0000313" key="6">
    <source>
        <dbReference type="Proteomes" id="UP000466517"/>
    </source>
</evidence>
<proteinExistence type="predicted"/>
<keyword evidence="4" id="KW-0472">Membrane</keyword>
<sequence length="487" mass="51871">MFGLPLSPPTVPPPTPTPAPQLPPPDFHQFSSGVSLLGGWFPLTVEIVTVVAVVAVVGWRTKRWRLLWVPVSVGLAVLGALGARLYTDTQGLASDPAPVTLWIWVGVFVGAVAVAVLGWRATGWRRRTLSVLAIPLSFFMALLALNQWVGYYPTLQAAWGGLTAGPLPGQVDVADLPGLRAEKPTTGKFVEVEIPDTASGFKHRNEYVWLPPAWFAGNTPPRLPVVMMIGGEFNTPADWMRSGNVTPTIDGYAKAHGGQAPIFVFVDSGGSFNNDTECVNGPRGNAADHLTKDVRPYVVSEFGSSADPANWAVVGWSMGGTCAVDLTVTHPELFHVFEDIAGDHGPISGTKQQTIDRLFGGDAAQWAAYDPMTVMAKHGPYVGVSGWFEDTPPVSDEQMKKLLPSGGFHPPPQPANALGFGGHDEWKNGAEDQVGAAQDLCNAGLKVGISCTVHTVATFHTWQFAAYAFSEALPWVAGQITAPAAPQ</sequence>
<dbReference type="AlphaFoldDB" id="A0A7I7XI35"/>
<dbReference type="InterPro" id="IPR050583">
    <property type="entry name" value="Mycobacterial_A85_antigen"/>
</dbReference>
<evidence type="ECO:0000256" key="2">
    <source>
        <dbReference type="ARBA" id="ARBA00022525"/>
    </source>
</evidence>
<feature type="transmembrane region" description="Helical" evidence="4">
    <location>
        <begin position="131"/>
        <end position="149"/>
    </location>
</feature>
<keyword evidence="4" id="KW-0812">Transmembrane</keyword>
<dbReference type="KEGG" id="mmag:MMAD_30980"/>
<evidence type="ECO:0000313" key="5">
    <source>
        <dbReference type="EMBL" id="BBZ28803.1"/>
    </source>
</evidence>
<dbReference type="GO" id="GO:0016747">
    <property type="term" value="F:acyltransferase activity, transferring groups other than amino-acyl groups"/>
    <property type="evidence" value="ECO:0007669"/>
    <property type="project" value="TreeGrafter"/>
</dbReference>
<evidence type="ECO:0000256" key="3">
    <source>
        <dbReference type="SAM" id="MobiDB-lite"/>
    </source>
</evidence>
<comment type="subcellular location">
    <subcellularLocation>
        <location evidence="1">Secreted</location>
    </subcellularLocation>
</comment>
<keyword evidence="2" id="KW-0964">Secreted</keyword>
<protein>
    <recommendedName>
        <fullName evidence="7">Esterase</fullName>
    </recommendedName>
</protein>